<evidence type="ECO:0000313" key="3">
    <source>
        <dbReference type="Proteomes" id="UP000236642"/>
    </source>
</evidence>
<accession>A0A2H5Y9N7</accession>
<protein>
    <submittedName>
        <fullName evidence="2">Uncharacterized protein</fullName>
    </submittedName>
</protein>
<dbReference type="AlphaFoldDB" id="A0A2H5Y9N7"/>
<proteinExistence type="predicted"/>
<gene>
    <name evidence="2" type="ORF">HRbin22_02441</name>
</gene>
<organism evidence="2 3">
    <name type="scientific">Candidatus Thermoflexus japonica</name>
    <dbReference type="NCBI Taxonomy" id="2035417"/>
    <lineage>
        <taxon>Bacteria</taxon>
        <taxon>Bacillati</taxon>
        <taxon>Chloroflexota</taxon>
        <taxon>Thermoflexia</taxon>
        <taxon>Thermoflexales</taxon>
        <taxon>Thermoflexaceae</taxon>
        <taxon>Thermoflexus</taxon>
    </lineage>
</organism>
<evidence type="ECO:0000256" key="1">
    <source>
        <dbReference type="SAM" id="MobiDB-lite"/>
    </source>
</evidence>
<dbReference type="EMBL" id="BEHY01000118">
    <property type="protein sequence ID" value="GBD10176.1"/>
    <property type="molecule type" value="Genomic_DNA"/>
</dbReference>
<dbReference type="Proteomes" id="UP000236642">
    <property type="component" value="Unassembled WGS sequence"/>
</dbReference>
<comment type="caution">
    <text evidence="2">The sequence shown here is derived from an EMBL/GenBank/DDBJ whole genome shotgun (WGS) entry which is preliminary data.</text>
</comment>
<feature type="compositionally biased region" description="Low complexity" evidence="1">
    <location>
        <begin position="24"/>
        <end position="36"/>
    </location>
</feature>
<sequence>MDHSPSFGLAGAWIPLAPFSSFSGEEGGSEAIGAFFSQERSGDGSDTAPTFLL</sequence>
<feature type="region of interest" description="Disordered" evidence="1">
    <location>
        <begin position="24"/>
        <end position="53"/>
    </location>
</feature>
<reference evidence="3" key="1">
    <citation type="submission" date="2017-09" db="EMBL/GenBank/DDBJ databases">
        <title>Metaegenomics of thermophilic ammonia-oxidizing enrichment culture.</title>
        <authorList>
            <person name="Kato S."/>
            <person name="Suzuki K."/>
        </authorList>
    </citation>
    <scope>NUCLEOTIDE SEQUENCE [LARGE SCALE GENOMIC DNA]</scope>
</reference>
<name>A0A2H5Y9N7_9CHLR</name>
<evidence type="ECO:0000313" key="2">
    <source>
        <dbReference type="EMBL" id="GBD10176.1"/>
    </source>
</evidence>